<dbReference type="InterPro" id="IPR001789">
    <property type="entry name" value="Sig_transdc_resp-reg_receiver"/>
</dbReference>
<dbReference type="InterPro" id="IPR050595">
    <property type="entry name" value="Bact_response_regulator"/>
</dbReference>
<dbReference type="Proteomes" id="UP000663929">
    <property type="component" value="Chromosome"/>
</dbReference>
<evidence type="ECO:0000256" key="1">
    <source>
        <dbReference type="ARBA" id="ARBA00022553"/>
    </source>
</evidence>
<feature type="domain" description="Response regulatory" evidence="3">
    <location>
        <begin position="3"/>
        <end position="122"/>
    </location>
</feature>
<keyword evidence="5" id="KW-1185">Reference proteome</keyword>
<proteinExistence type="predicted"/>
<keyword evidence="1 2" id="KW-0597">Phosphoprotein</keyword>
<dbReference type="CDD" id="cd00156">
    <property type="entry name" value="REC"/>
    <property type="match status" value="1"/>
</dbReference>
<dbReference type="RefSeq" id="WP_237383943.1">
    <property type="nucleotide sequence ID" value="NZ_CP071793.1"/>
</dbReference>
<dbReference type="AlphaFoldDB" id="A0A8A4TY03"/>
<dbReference type="GO" id="GO:0000160">
    <property type="term" value="P:phosphorelay signal transduction system"/>
    <property type="evidence" value="ECO:0007669"/>
    <property type="project" value="InterPro"/>
</dbReference>
<reference evidence="4" key="1">
    <citation type="submission" date="2021-03" db="EMBL/GenBank/DDBJ databases">
        <title>Acanthopleuribacteraceae sp. M133.</title>
        <authorList>
            <person name="Wang G."/>
        </authorList>
    </citation>
    <scope>NUCLEOTIDE SEQUENCE</scope>
    <source>
        <strain evidence="4">M133</strain>
    </source>
</reference>
<evidence type="ECO:0000256" key="2">
    <source>
        <dbReference type="PROSITE-ProRule" id="PRU00169"/>
    </source>
</evidence>
<feature type="modified residue" description="4-aspartylphosphate" evidence="2">
    <location>
        <position position="58"/>
    </location>
</feature>
<sequence length="128" mass="14320">MTSILLVDDSKAARMMLQHWLKALRPDFRIVEAADGDSALALMEKESPDRGDWLALIDYNMEGMHGTELAERLFSYIPPNCMALCTANIQKAVQERAEKLGIHYLKKPLNPKKIAGLLAQMEPHLASS</sequence>
<dbReference type="PANTHER" id="PTHR44591">
    <property type="entry name" value="STRESS RESPONSE REGULATOR PROTEIN 1"/>
    <property type="match status" value="1"/>
</dbReference>
<dbReference type="Pfam" id="PF00072">
    <property type="entry name" value="Response_reg"/>
    <property type="match status" value="1"/>
</dbReference>
<evidence type="ECO:0000313" key="5">
    <source>
        <dbReference type="Proteomes" id="UP000663929"/>
    </source>
</evidence>
<protein>
    <submittedName>
        <fullName evidence="4">Response regulator</fullName>
    </submittedName>
</protein>
<dbReference type="EMBL" id="CP071793">
    <property type="protein sequence ID" value="QTD53842.1"/>
    <property type="molecule type" value="Genomic_DNA"/>
</dbReference>
<dbReference type="PANTHER" id="PTHR44591:SF3">
    <property type="entry name" value="RESPONSE REGULATORY DOMAIN-CONTAINING PROTEIN"/>
    <property type="match status" value="1"/>
</dbReference>
<organism evidence="4 5">
    <name type="scientific">Sulfidibacter corallicola</name>
    <dbReference type="NCBI Taxonomy" id="2818388"/>
    <lineage>
        <taxon>Bacteria</taxon>
        <taxon>Pseudomonadati</taxon>
        <taxon>Acidobacteriota</taxon>
        <taxon>Holophagae</taxon>
        <taxon>Acanthopleuribacterales</taxon>
        <taxon>Acanthopleuribacteraceae</taxon>
        <taxon>Sulfidibacter</taxon>
    </lineage>
</organism>
<accession>A0A8A4TY03</accession>
<dbReference type="PROSITE" id="PS50110">
    <property type="entry name" value="RESPONSE_REGULATORY"/>
    <property type="match status" value="1"/>
</dbReference>
<dbReference type="Gene3D" id="3.40.50.2300">
    <property type="match status" value="1"/>
</dbReference>
<dbReference type="SMART" id="SM00448">
    <property type="entry name" value="REC"/>
    <property type="match status" value="1"/>
</dbReference>
<dbReference type="SUPFAM" id="SSF52172">
    <property type="entry name" value="CheY-like"/>
    <property type="match status" value="1"/>
</dbReference>
<dbReference type="KEGG" id="scor:J3U87_15440"/>
<evidence type="ECO:0000313" key="4">
    <source>
        <dbReference type="EMBL" id="QTD53842.1"/>
    </source>
</evidence>
<gene>
    <name evidence="4" type="ORF">J3U87_15440</name>
</gene>
<dbReference type="InterPro" id="IPR011006">
    <property type="entry name" value="CheY-like_superfamily"/>
</dbReference>
<evidence type="ECO:0000259" key="3">
    <source>
        <dbReference type="PROSITE" id="PS50110"/>
    </source>
</evidence>
<name>A0A8A4TY03_SULCO</name>